<dbReference type="GO" id="GO:0005829">
    <property type="term" value="C:cytosol"/>
    <property type="evidence" value="ECO:0007669"/>
    <property type="project" value="TreeGrafter"/>
</dbReference>
<dbReference type="NCBIfam" id="TIGR03558">
    <property type="entry name" value="oxido_grp_1"/>
    <property type="match status" value="1"/>
</dbReference>
<organism evidence="3 4">
    <name type="scientific">Macrococcus hajekii</name>
    <dbReference type="NCBI Taxonomy" id="198482"/>
    <lineage>
        <taxon>Bacteria</taxon>
        <taxon>Bacillati</taxon>
        <taxon>Bacillota</taxon>
        <taxon>Bacilli</taxon>
        <taxon>Bacillales</taxon>
        <taxon>Staphylococcaceae</taxon>
        <taxon>Macrococcus</taxon>
    </lineage>
</organism>
<evidence type="ECO:0000256" key="1">
    <source>
        <dbReference type="ARBA" id="ARBA00007789"/>
    </source>
</evidence>
<dbReference type="Proteomes" id="UP000295328">
    <property type="component" value="Unassembled WGS sequence"/>
</dbReference>
<dbReference type="CDD" id="cd00347">
    <property type="entry name" value="Flavin_utilizing_monoxygenases"/>
    <property type="match status" value="1"/>
</dbReference>
<proteinExistence type="predicted"/>
<protein>
    <submittedName>
        <fullName evidence="3">LLM class flavin-dependent oxidoreductase</fullName>
    </submittedName>
</protein>
<dbReference type="InterPro" id="IPR011251">
    <property type="entry name" value="Luciferase-like_dom"/>
</dbReference>
<dbReference type="EMBL" id="SCWE01000001">
    <property type="protein sequence ID" value="TDM03563.1"/>
    <property type="molecule type" value="Genomic_DNA"/>
</dbReference>
<sequence>MMKFSVLDQIPLSRGDRPEQAIEKALELAHFTEQLGYTRYWVAEHHHTTGLISTSPEIMMTRLLSATERIEVGSGGILLPQYSPYKIAENAKLMEAMFPGRVNIGIGNSPGGTELTRRALTDDGESKLNDYSRMTEDLIGFMHNTLPNDHKFRTVKAAPRISHQPPVWTLGLTENGARCAAELGIGFVFGAFINPKHMKQSLDIYYDNFTPSVAMDKPHAILCVFVVCCETESEAERHAQTLDHWLLNVTYGRDTTVPSIEEIEKKSYTDKERTLIKENRKRCIIGDPEKVRRELEQLPEVDEVMVICNIHDFEVKKKSYELIQQL</sequence>
<comment type="caution">
    <text evidence="3">The sequence shown here is derived from an EMBL/GenBank/DDBJ whole genome shotgun (WGS) entry which is preliminary data.</text>
</comment>
<evidence type="ECO:0000313" key="3">
    <source>
        <dbReference type="EMBL" id="TDM03563.1"/>
    </source>
</evidence>
<dbReference type="InterPro" id="IPR019949">
    <property type="entry name" value="CmoO-like"/>
</dbReference>
<dbReference type="FunFam" id="3.20.20.30:FF:000002">
    <property type="entry name" value="LLM class flavin-dependent oxidoreductase"/>
    <property type="match status" value="1"/>
</dbReference>
<dbReference type="Gene3D" id="3.20.20.30">
    <property type="entry name" value="Luciferase-like domain"/>
    <property type="match status" value="1"/>
</dbReference>
<name>A0A4R6BNV2_9STAP</name>
<dbReference type="PANTHER" id="PTHR30137:SF19">
    <property type="entry name" value="LUCIFERASE-LIKE MONOOXYGENASE"/>
    <property type="match status" value="1"/>
</dbReference>
<gene>
    <name evidence="3" type="ORF">ERX37_02695</name>
</gene>
<evidence type="ECO:0000313" key="4">
    <source>
        <dbReference type="Proteomes" id="UP000295328"/>
    </source>
</evidence>
<dbReference type="InterPro" id="IPR036661">
    <property type="entry name" value="Luciferase-like_sf"/>
</dbReference>
<dbReference type="AlphaFoldDB" id="A0A4R6BNV2"/>
<dbReference type="PANTHER" id="PTHR30137">
    <property type="entry name" value="LUCIFERASE-LIKE MONOOXYGENASE"/>
    <property type="match status" value="1"/>
</dbReference>
<dbReference type="Pfam" id="PF00296">
    <property type="entry name" value="Bac_luciferase"/>
    <property type="match status" value="1"/>
</dbReference>
<accession>A0A4R6BNV2</accession>
<feature type="domain" description="Luciferase-like" evidence="2">
    <location>
        <begin position="2"/>
        <end position="298"/>
    </location>
</feature>
<keyword evidence="4" id="KW-1185">Reference proteome</keyword>
<dbReference type="OrthoDB" id="9780518at2"/>
<dbReference type="SUPFAM" id="SSF51679">
    <property type="entry name" value="Bacterial luciferase-like"/>
    <property type="match status" value="1"/>
</dbReference>
<comment type="similarity">
    <text evidence="1">To bacterial alkanal monooxygenase alpha and beta chains.</text>
</comment>
<reference evidence="3 4" key="1">
    <citation type="submission" date="2019-01" db="EMBL/GenBank/DDBJ databases">
        <title>Draft genome sequences of the type strains of six Macrococcus species.</title>
        <authorList>
            <person name="Mazhar S."/>
            <person name="Altermann E."/>
            <person name="Hill C."/>
            <person name="Mcauliffe O."/>
        </authorList>
    </citation>
    <scope>NUCLEOTIDE SEQUENCE [LARGE SCALE GENOMIC DNA]</scope>
    <source>
        <strain evidence="3 4">CCM4809</strain>
    </source>
</reference>
<dbReference type="GO" id="GO:0016705">
    <property type="term" value="F:oxidoreductase activity, acting on paired donors, with incorporation or reduction of molecular oxygen"/>
    <property type="evidence" value="ECO:0007669"/>
    <property type="project" value="InterPro"/>
</dbReference>
<dbReference type="InterPro" id="IPR050766">
    <property type="entry name" value="Bact_Lucif_Oxidored"/>
</dbReference>
<evidence type="ECO:0000259" key="2">
    <source>
        <dbReference type="Pfam" id="PF00296"/>
    </source>
</evidence>